<dbReference type="PROSITE" id="PS00135">
    <property type="entry name" value="TRYPSIN_SER"/>
    <property type="match status" value="1"/>
</dbReference>
<feature type="domain" description="Peptidase S1" evidence="9">
    <location>
        <begin position="37"/>
        <end position="270"/>
    </location>
</feature>
<evidence type="ECO:0000313" key="10">
    <source>
        <dbReference type="EMBL" id="NMP33567.1"/>
    </source>
</evidence>
<dbReference type="PANTHER" id="PTHR24264">
    <property type="entry name" value="TRYPSIN-RELATED"/>
    <property type="match status" value="1"/>
</dbReference>
<evidence type="ECO:0000256" key="1">
    <source>
        <dbReference type="ARBA" id="ARBA00004613"/>
    </source>
</evidence>
<organism evidence="10 11">
    <name type="scientific">Thalassotalea algicola</name>
    <dbReference type="NCBI Taxonomy" id="2716224"/>
    <lineage>
        <taxon>Bacteria</taxon>
        <taxon>Pseudomonadati</taxon>
        <taxon>Pseudomonadota</taxon>
        <taxon>Gammaproteobacteria</taxon>
        <taxon>Alteromonadales</taxon>
        <taxon>Colwelliaceae</taxon>
        <taxon>Thalassotalea</taxon>
    </lineage>
</organism>
<feature type="chain" id="PRO_5031223257" evidence="8">
    <location>
        <begin position="20"/>
        <end position="418"/>
    </location>
</feature>
<dbReference type="SUPFAM" id="SSF50494">
    <property type="entry name" value="Trypsin-like serine proteases"/>
    <property type="match status" value="1"/>
</dbReference>
<evidence type="ECO:0000256" key="5">
    <source>
        <dbReference type="ARBA" id="ARBA00022825"/>
    </source>
</evidence>
<evidence type="ECO:0000256" key="2">
    <source>
        <dbReference type="ARBA" id="ARBA00022525"/>
    </source>
</evidence>
<dbReference type="InterPro" id="IPR001254">
    <property type="entry name" value="Trypsin_dom"/>
</dbReference>
<evidence type="ECO:0000256" key="8">
    <source>
        <dbReference type="SAM" id="SignalP"/>
    </source>
</evidence>
<sequence length="418" mass="44765">MLRLTLLTTAILLSTSTYAAQPTTKIKSINVSDTARIVGGQESSQNGRPYQASVQGTDGYHFCGGSIVASDMILTAAHCLEGVNGENPNMQVRVGTNKLSGNEGETIAVAKTYTNQEYPNLSKDVAILKLEKAITHQNTQIVNLVDQSFVDANIQAGTALTVSGWGTLSSGGQSPDKLMEVSVPFVTNEVCNSSEAYGGQVQDTEMCAGLKEGGKDSCQGDSGGPLVFEKNNEYYQVGVVSWGDGCAAENKYGVYGDVAKLRTWIDSAMSGNEPVSGLAGGDNNGGGDYADATFIAFQEQVSYTVDEEQLQLVLDVPEGVKVMYIATTGGEGDVDITAERTASAPEFNDEGRAGKKTNRWDNWDDWGDYWDMPVSFFSSETQGNDETIIIEAPEAGEWVISLSQFSDFSDVELTIFVH</sequence>
<dbReference type="InterPro" id="IPR009003">
    <property type="entry name" value="Peptidase_S1_PA"/>
</dbReference>
<gene>
    <name evidence="10" type="ORF">HII17_18625</name>
</gene>
<name>A0A7Y0LG69_9GAMM</name>
<accession>A0A7Y0LG69</accession>
<evidence type="ECO:0000256" key="4">
    <source>
        <dbReference type="ARBA" id="ARBA00022801"/>
    </source>
</evidence>
<dbReference type="PRINTS" id="PR00722">
    <property type="entry name" value="CHYMOTRYPSIN"/>
</dbReference>
<dbReference type="GO" id="GO:0004252">
    <property type="term" value="F:serine-type endopeptidase activity"/>
    <property type="evidence" value="ECO:0007669"/>
    <property type="project" value="InterPro"/>
</dbReference>
<dbReference type="GO" id="GO:0005615">
    <property type="term" value="C:extracellular space"/>
    <property type="evidence" value="ECO:0007669"/>
    <property type="project" value="TreeGrafter"/>
</dbReference>
<dbReference type="SMART" id="SM00020">
    <property type="entry name" value="Tryp_SPc"/>
    <property type="match status" value="1"/>
</dbReference>
<keyword evidence="5 7" id="KW-0720">Serine protease</keyword>
<evidence type="ECO:0000256" key="3">
    <source>
        <dbReference type="ARBA" id="ARBA00022670"/>
    </source>
</evidence>
<comment type="subcellular location">
    <subcellularLocation>
        <location evidence="1">Secreted</location>
    </subcellularLocation>
</comment>
<dbReference type="Pfam" id="PF00089">
    <property type="entry name" value="Trypsin"/>
    <property type="match status" value="1"/>
</dbReference>
<proteinExistence type="predicted"/>
<keyword evidence="11" id="KW-1185">Reference proteome</keyword>
<dbReference type="EMBL" id="JABBXH010000010">
    <property type="protein sequence ID" value="NMP33567.1"/>
    <property type="molecule type" value="Genomic_DNA"/>
</dbReference>
<dbReference type="InterPro" id="IPR033116">
    <property type="entry name" value="TRYPSIN_SER"/>
</dbReference>
<dbReference type="FunFam" id="2.40.10.10:FF:000077">
    <property type="entry name" value="Predicted protein"/>
    <property type="match status" value="1"/>
</dbReference>
<dbReference type="Proteomes" id="UP000568664">
    <property type="component" value="Unassembled WGS sequence"/>
</dbReference>
<dbReference type="InterPro" id="IPR050127">
    <property type="entry name" value="Serine_Proteases_S1"/>
</dbReference>
<reference evidence="10 11" key="1">
    <citation type="submission" date="2020-04" db="EMBL/GenBank/DDBJ databases">
        <title>Thalassotalea sp. M1531, isolated from the surface of marine red alga.</title>
        <authorList>
            <person name="Pang L."/>
            <person name="Lu D.-C."/>
        </authorList>
    </citation>
    <scope>NUCLEOTIDE SEQUENCE [LARGE SCALE GENOMIC DNA]</scope>
    <source>
        <strain evidence="10 11">M1531</strain>
    </source>
</reference>
<keyword evidence="8" id="KW-0732">Signal</keyword>
<dbReference type="InterPro" id="IPR018114">
    <property type="entry name" value="TRYPSIN_HIS"/>
</dbReference>
<dbReference type="InterPro" id="IPR043504">
    <property type="entry name" value="Peptidase_S1_PA_chymotrypsin"/>
</dbReference>
<comment type="caution">
    <text evidence="10">The sequence shown here is derived from an EMBL/GenBank/DDBJ whole genome shotgun (WGS) entry which is preliminary data.</text>
</comment>
<dbReference type="AlphaFoldDB" id="A0A7Y0LG69"/>
<keyword evidence="4 7" id="KW-0378">Hydrolase</keyword>
<keyword evidence="2" id="KW-0964">Secreted</keyword>
<dbReference type="PANTHER" id="PTHR24264:SF65">
    <property type="entry name" value="SRCR DOMAIN-CONTAINING PROTEIN"/>
    <property type="match status" value="1"/>
</dbReference>
<keyword evidence="3 7" id="KW-0645">Protease</keyword>
<dbReference type="Gene3D" id="2.60.120.380">
    <property type="match status" value="1"/>
</dbReference>
<dbReference type="RefSeq" id="WP_169076886.1">
    <property type="nucleotide sequence ID" value="NZ_JABBXH010000010.1"/>
</dbReference>
<evidence type="ECO:0000256" key="7">
    <source>
        <dbReference type="RuleBase" id="RU363034"/>
    </source>
</evidence>
<dbReference type="Gene3D" id="2.40.10.10">
    <property type="entry name" value="Trypsin-like serine proteases"/>
    <property type="match status" value="1"/>
</dbReference>
<dbReference type="InterPro" id="IPR001314">
    <property type="entry name" value="Peptidase_S1A"/>
</dbReference>
<evidence type="ECO:0000313" key="11">
    <source>
        <dbReference type="Proteomes" id="UP000568664"/>
    </source>
</evidence>
<dbReference type="GO" id="GO:0006508">
    <property type="term" value="P:proteolysis"/>
    <property type="evidence" value="ECO:0007669"/>
    <property type="project" value="UniProtKB-KW"/>
</dbReference>
<evidence type="ECO:0000256" key="6">
    <source>
        <dbReference type="ARBA" id="ARBA00023157"/>
    </source>
</evidence>
<protein>
    <submittedName>
        <fullName evidence="10">Serine protease</fullName>
    </submittedName>
</protein>
<dbReference type="CDD" id="cd00190">
    <property type="entry name" value="Tryp_SPc"/>
    <property type="match status" value="1"/>
</dbReference>
<evidence type="ECO:0000259" key="9">
    <source>
        <dbReference type="PROSITE" id="PS50240"/>
    </source>
</evidence>
<feature type="signal peptide" evidence="8">
    <location>
        <begin position="1"/>
        <end position="19"/>
    </location>
</feature>
<keyword evidence="6" id="KW-1015">Disulfide bond</keyword>
<dbReference type="PROSITE" id="PS50240">
    <property type="entry name" value="TRYPSIN_DOM"/>
    <property type="match status" value="1"/>
</dbReference>
<dbReference type="PROSITE" id="PS00134">
    <property type="entry name" value="TRYPSIN_HIS"/>
    <property type="match status" value="1"/>
</dbReference>